<dbReference type="RefSeq" id="WP_345170568.1">
    <property type="nucleotide sequence ID" value="NZ_BAABFQ010000001.1"/>
</dbReference>
<accession>A0ABW0N3T4</accession>
<name>A0ABW0N3T4_9ACTN</name>
<evidence type="ECO:0000256" key="1">
    <source>
        <dbReference type="SAM" id="Phobius"/>
    </source>
</evidence>
<proteinExistence type="predicted"/>
<keyword evidence="3" id="KW-1185">Reference proteome</keyword>
<evidence type="ECO:0000313" key="3">
    <source>
        <dbReference type="Proteomes" id="UP001595956"/>
    </source>
</evidence>
<keyword evidence="1" id="KW-1133">Transmembrane helix</keyword>
<keyword evidence="1" id="KW-0472">Membrane</keyword>
<keyword evidence="1" id="KW-0812">Transmembrane</keyword>
<protein>
    <submittedName>
        <fullName evidence="2">Uncharacterized protein</fullName>
    </submittedName>
</protein>
<gene>
    <name evidence="2" type="ORF">ACFPKY_15850</name>
</gene>
<evidence type="ECO:0000313" key="2">
    <source>
        <dbReference type="EMBL" id="MFC5494590.1"/>
    </source>
</evidence>
<dbReference type="Proteomes" id="UP001595956">
    <property type="component" value="Unassembled WGS sequence"/>
</dbReference>
<organism evidence="2 3">
    <name type="scientific">Nocardioides caricicola</name>
    <dbReference type="NCBI Taxonomy" id="634770"/>
    <lineage>
        <taxon>Bacteria</taxon>
        <taxon>Bacillati</taxon>
        <taxon>Actinomycetota</taxon>
        <taxon>Actinomycetes</taxon>
        <taxon>Propionibacteriales</taxon>
        <taxon>Nocardioidaceae</taxon>
        <taxon>Nocardioides</taxon>
    </lineage>
</organism>
<reference evidence="3" key="1">
    <citation type="journal article" date="2019" name="Int. J. Syst. Evol. Microbiol.">
        <title>The Global Catalogue of Microorganisms (GCM) 10K type strain sequencing project: providing services to taxonomists for standard genome sequencing and annotation.</title>
        <authorList>
            <consortium name="The Broad Institute Genomics Platform"/>
            <consortium name="The Broad Institute Genome Sequencing Center for Infectious Disease"/>
            <person name="Wu L."/>
            <person name="Ma J."/>
        </authorList>
    </citation>
    <scope>NUCLEOTIDE SEQUENCE [LARGE SCALE GENOMIC DNA]</scope>
    <source>
        <strain evidence="3">KACC 13778</strain>
    </source>
</reference>
<sequence>MNVRRQRFFFLVPIVISLGMVAGAAISYAVDSGPEPLTANEV</sequence>
<dbReference type="EMBL" id="JBHSMD010000005">
    <property type="protein sequence ID" value="MFC5494590.1"/>
    <property type="molecule type" value="Genomic_DNA"/>
</dbReference>
<comment type="caution">
    <text evidence="2">The sequence shown here is derived from an EMBL/GenBank/DDBJ whole genome shotgun (WGS) entry which is preliminary data.</text>
</comment>
<feature type="transmembrane region" description="Helical" evidence="1">
    <location>
        <begin position="7"/>
        <end position="30"/>
    </location>
</feature>